<evidence type="ECO:0000313" key="7">
    <source>
        <dbReference type="Proteomes" id="UP000199206"/>
    </source>
</evidence>
<feature type="domain" description="HTH crp-type" evidence="5">
    <location>
        <begin position="145"/>
        <end position="219"/>
    </location>
</feature>
<dbReference type="RefSeq" id="WP_093665391.1">
    <property type="nucleotide sequence ID" value="NZ_FOCF01000003.1"/>
</dbReference>
<dbReference type="PROSITE" id="PS51063">
    <property type="entry name" value="HTH_CRP_2"/>
    <property type="match status" value="1"/>
</dbReference>
<dbReference type="Pfam" id="PF00027">
    <property type="entry name" value="cNMP_binding"/>
    <property type="match status" value="1"/>
</dbReference>
<name>A0A1H8CQ63_9SPHN</name>
<organism evidence="6 7">
    <name type="scientific">Sphingomonas gellani</name>
    <dbReference type="NCBI Taxonomy" id="1166340"/>
    <lineage>
        <taxon>Bacteria</taxon>
        <taxon>Pseudomonadati</taxon>
        <taxon>Pseudomonadota</taxon>
        <taxon>Alphaproteobacteria</taxon>
        <taxon>Sphingomonadales</taxon>
        <taxon>Sphingomonadaceae</taxon>
        <taxon>Sphingomonas</taxon>
    </lineage>
</organism>
<dbReference type="InterPro" id="IPR036388">
    <property type="entry name" value="WH-like_DNA-bd_sf"/>
</dbReference>
<gene>
    <name evidence="6" type="ORF">SAMN05192583_1717</name>
</gene>
<sequence>MTNPLIRKLDAFVRLSDDEKKALDALCGRTVVRRAGEDLIREGDRPEEVILLLEGWAFRYKLLPDGGRQIMAYLIPGDLCDIHIFILKEMDHSIGLLSDSTIGLIPEKAMVEFLDTHPRLSRALFWSTLVDEATLREWLANTLRREPFERVAHLLAEMWMRMKAVGLVQGETFDLPLTQTELGDTIGLNSVTVNRVLQRLRAEELITLKGERLSILDAKRLLAVSDFNPNYLHLDPRQPAGR</sequence>
<dbReference type="InterPro" id="IPR050397">
    <property type="entry name" value="Env_Response_Regulators"/>
</dbReference>
<keyword evidence="6" id="KW-0808">Transferase</keyword>
<accession>A0A1H8CQ63</accession>
<dbReference type="SUPFAM" id="SSF46785">
    <property type="entry name" value="Winged helix' DNA-binding domain"/>
    <property type="match status" value="1"/>
</dbReference>
<evidence type="ECO:0000259" key="4">
    <source>
        <dbReference type="PROSITE" id="PS50042"/>
    </source>
</evidence>
<dbReference type="SMART" id="SM00419">
    <property type="entry name" value="HTH_CRP"/>
    <property type="match status" value="1"/>
</dbReference>
<dbReference type="Proteomes" id="UP000199206">
    <property type="component" value="Unassembled WGS sequence"/>
</dbReference>
<evidence type="ECO:0000256" key="1">
    <source>
        <dbReference type="ARBA" id="ARBA00023015"/>
    </source>
</evidence>
<keyword evidence="7" id="KW-1185">Reference proteome</keyword>
<dbReference type="SUPFAM" id="SSF51206">
    <property type="entry name" value="cAMP-binding domain-like"/>
    <property type="match status" value="1"/>
</dbReference>
<dbReference type="EMBL" id="FOCF01000003">
    <property type="protein sequence ID" value="SEM97391.1"/>
    <property type="molecule type" value="Genomic_DNA"/>
</dbReference>
<dbReference type="Pfam" id="PF13545">
    <property type="entry name" value="HTH_Crp_2"/>
    <property type="match status" value="1"/>
</dbReference>
<dbReference type="InterPro" id="IPR014710">
    <property type="entry name" value="RmlC-like_jellyroll"/>
</dbReference>
<keyword evidence="2" id="KW-0238">DNA-binding</keyword>
<evidence type="ECO:0000256" key="3">
    <source>
        <dbReference type="ARBA" id="ARBA00023163"/>
    </source>
</evidence>
<dbReference type="AlphaFoldDB" id="A0A1H8CQ63"/>
<dbReference type="PANTHER" id="PTHR24567:SF68">
    <property type="entry name" value="DNA-BINDING TRANSCRIPTIONAL DUAL REGULATOR CRP"/>
    <property type="match status" value="1"/>
</dbReference>
<dbReference type="GO" id="GO:0016301">
    <property type="term" value="F:kinase activity"/>
    <property type="evidence" value="ECO:0007669"/>
    <property type="project" value="UniProtKB-KW"/>
</dbReference>
<dbReference type="InterPro" id="IPR018490">
    <property type="entry name" value="cNMP-bd_dom_sf"/>
</dbReference>
<dbReference type="GO" id="GO:0005829">
    <property type="term" value="C:cytosol"/>
    <property type="evidence" value="ECO:0007669"/>
    <property type="project" value="TreeGrafter"/>
</dbReference>
<keyword evidence="3" id="KW-0804">Transcription</keyword>
<keyword evidence="1" id="KW-0805">Transcription regulation</keyword>
<evidence type="ECO:0000259" key="5">
    <source>
        <dbReference type="PROSITE" id="PS51063"/>
    </source>
</evidence>
<dbReference type="GO" id="GO:0003677">
    <property type="term" value="F:DNA binding"/>
    <property type="evidence" value="ECO:0007669"/>
    <property type="project" value="UniProtKB-KW"/>
</dbReference>
<dbReference type="InterPro" id="IPR012318">
    <property type="entry name" value="HTH_CRP"/>
</dbReference>
<dbReference type="STRING" id="1166340.SAMN05192583_1717"/>
<reference evidence="7" key="1">
    <citation type="submission" date="2016-10" db="EMBL/GenBank/DDBJ databases">
        <authorList>
            <person name="Varghese N."/>
            <person name="Submissions S."/>
        </authorList>
    </citation>
    <scope>NUCLEOTIDE SEQUENCE [LARGE SCALE GENOMIC DNA]</scope>
    <source>
        <strain evidence="7">S6-262</strain>
    </source>
</reference>
<feature type="domain" description="Cyclic nucleotide-binding" evidence="4">
    <location>
        <begin position="21"/>
        <end position="55"/>
    </location>
</feature>
<dbReference type="Gene3D" id="2.60.120.10">
    <property type="entry name" value="Jelly Rolls"/>
    <property type="match status" value="1"/>
</dbReference>
<evidence type="ECO:0000256" key="2">
    <source>
        <dbReference type="ARBA" id="ARBA00023125"/>
    </source>
</evidence>
<dbReference type="Gene3D" id="1.10.10.10">
    <property type="entry name" value="Winged helix-like DNA-binding domain superfamily/Winged helix DNA-binding domain"/>
    <property type="match status" value="1"/>
</dbReference>
<dbReference type="PANTHER" id="PTHR24567">
    <property type="entry name" value="CRP FAMILY TRANSCRIPTIONAL REGULATORY PROTEIN"/>
    <property type="match status" value="1"/>
</dbReference>
<dbReference type="CDD" id="cd00038">
    <property type="entry name" value="CAP_ED"/>
    <property type="match status" value="1"/>
</dbReference>
<dbReference type="PRINTS" id="PR00034">
    <property type="entry name" value="HTHCRP"/>
</dbReference>
<dbReference type="InterPro" id="IPR000595">
    <property type="entry name" value="cNMP-bd_dom"/>
</dbReference>
<evidence type="ECO:0000313" key="6">
    <source>
        <dbReference type="EMBL" id="SEM97391.1"/>
    </source>
</evidence>
<proteinExistence type="predicted"/>
<dbReference type="PROSITE" id="PS50042">
    <property type="entry name" value="CNMP_BINDING_3"/>
    <property type="match status" value="1"/>
</dbReference>
<dbReference type="OrthoDB" id="6155297at2"/>
<protein>
    <submittedName>
        <fullName evidence="6">cAMP-binding domain of CRP or a regulatory subunit of cAMP-dependent protein kinases</fullName>
    </submittedName>
</protein>
<dbReference type="InterPro" id="IPR036390">
    <property type="entry name" value="WH_DNA-bd_sf"/>
</dbReference>
<keyword evidence="6" id="KW-0418">Kinase</keyword>
<dbReference type="GO" id="GO:0003700">
    <property type="term" value="F:DNA-binding transcription factor activity"/>
    <property type="evidence" value="ECO:0007669"/>
    <property type="project" value="TreeGrafter"/>
</dbReference>